<reference evidence="1" key="1">
    <citation type="submission" date="2014-02" db="EMBL/GenBank/DDBJ databases">
        <title>Expanding our view of genomic diversity in Candidatus Accumulibacter clades.</title>
        <authorList>
            <person name="Skennerton C.T."/>
            <person name="Barr J.J."/>
            <person name="Slater F.R."/>
            <person name="Bond P.L."/>
            <person name="Tyson G.W."/>
        </authorList>
    </citation>
    <scope>NUCLEOTIDE SEQUENCE [LARGE SCALE GENOMIC DNA]</scope>
</reference>
<sequence length="64" mass="7113">MSDAEDPICPFVTMVTSLPSMFTASIVPSVLPTVFGRRMAALTEFWSWPLLHVARWLSASLSEK</sequence>
<name>A0A011QKW1_ACCRE</name>
<keyword evidence="2" id="KW-1185">Reference proteome</keyword>
<organism evidence="1 2">
    <name type="scientific">Accumulibacter regalis</name>
    <dbReference type="NCBI Taxonomy" id="522306"/>
    <lineage>
        <taxon>Bacteria</taxon>
        <taxon>Pseudomonadati</taxon>
        <taxon>Pseudomonadota</taxon>
        <taxon>Betaproteobacteria</taxon>
        <taxon>Candidatus Accumulibacter</taxon>
    </lineage>
</organism>
<evidence type="ECO:0000313" key="1">
    <source>
        <dbReference type="EMBL" id="EXI89665.1"/>
    </source>
</evidence>
<protein>
    <submittedName>
        <fullName evidence="1">Uncharacterized protein</fullName>
    </submittedName>
</protein>
<dbReference type="EMBL" id="JEMY01000014">
    <property type="protein sequence ID" value="EXI89665.1"/>
    <property type="molecule type" value="Genomic_DNA"/>
</dbReference>
<dbReference type="Proteomes" id="UP000022141">
    <property type="component" value="Unassembled WGS sequence"/>
</dbReference>
<gene>
    <name evidence="1" type="ORF">AW11_01353</name>
</gene>
<dbReference type="STRING" id="1454004.AW11_01353"/>
<comment type="caution">
    <text evidence="1">The sequence shown here is derived from an EMBL/GenBank/DDBJ whole genome shotgun (WGS) entry which is preliminary data.</text>
</comment>
<accession>A0A011QKW1</accession>
<proteinExistence type="predicted"/>
<dbReference type="AlphaFoldDB" id="A0A011QKW1"/>
<evidence type="ECO:0000313" key="2">
    <source>
        <dbReference type="Proteomes" id="UP000022141"/>
    </source>
</evidence>